<evidence type="ECO:0008006" key="3">
    <source>
        <dbReference type="Google" id="ProtNLM"/>
    </source>
</evidence>
<dbReference type="Proteomes" id="UP000295662">
    <property type="component" value="Unassembled WGS sequence"/>
</dbReference>
<evidence type="ECO:0000313" key="2">
    <source>
        <dbReference type="Proteomes" id="UP000295662"/>
    </source>
</evidence>
<keyword evidence="2" id="KW-1185">Reference proteome</keyword>
<dbReference type="OrthoDB" id="1077692at2"/>
<proteinExistence type="predicted"/>
<dbReference type="AlphaFoldDB" id="A0A4R7RME4"/>
<protein>
    <recommendedName>
        <fullName evidence="3">DUF3997 domain-containing protein</fullName>
    </recommendedName>
</protein>
<gene>
    <name evidence="1" type="ORF">EI77_03587</name>
</gene>
<reference evidence="1 2" key="1">
    <citation type="submission" date="2019-03" db="EMBL/GenBank/DDBJ databases">
        <title>Genomic Encyclopedia of Archaeal and Bacterial Type Strains, Phase II (KMG-II): from individual species to whole genera.</title>
        <authorList>
            <person name="Goeker M."/>
        </authorList>
    </citation>
    <scope>NUCLEOTIDE SEQUENCE [LARGE SCALE GENOMIC DNA]</scope>
    <source>
        <strain evidence="1 2">ATCC 25309</strain>
    </source>
</reference>
<dbReference type="EMBL" id="SOCA01000008">
    <property type="protein sequence ID" value="TDU66492.1"/>
    <property type="molecule type" value="Genomic_DNA"/>
</dbReference>
<sequence length="138" mass="15534">MKFAARHWLLKGLALLACTSFLTGCGFVHDEVVTGPYRLVAVDIDADMSLCYSLGNDAIGRVNETVFAVGWNDTYVVAKQHPDNDRKITHYYFIERSKDGPYVDPPECVTGPLTEMEFRQKQQELNLPAFSRTISSLE</sequence>
<accession>A0A4R7RME4</accession>
<dbReference type="PROSITE" id="PS51257">
    <property type="entry name" value="PROKAR_LIPOPROTEIN"/>
    <property type="match status" value="1"/>
</dbReference>
<dbReference type="RefSeq" id="WP_133796600.1">
    <property type="nucleotide sequence ID" value="NZ_SOCA01000008.1"/>
</dbReference>
<evidence type="ECO:0000313" key="1">
    <source>
        <dbReference type="EMBL" id="TDU66492.1"/>
    </source>
</evidence>
<organism evidence="1 2">
    <name type="scientific">Prosthecobacter fusiformis</name>
    <dbReference type="NCBI Taxonomy" id="48464"/>
    <lineage>
        <taxon>Bacteria</taxon>
        <taxon>Pseudomonadati</taxon>
        <taxon>Verrucomicrobiota</taxon>
        <taxon>Verrucomicrobiia</taxon>
        <taxon>Verrucomicrobiales</taxon>
        <taxon>Verrucomicrobiaceae</taxon>
        <taxon>Prosthecobacter</taxon>
    </lineage>
</organism>
<name>A0A4R7RME4_9BACT</name>
<comment type="caution">
    <text evidence="1">The sequence shown here is derived from an EMBL/GenBank/DDBJ whole genome shotgun (WGS) entry which is preliminary data.</text>
</comment>